<evidence type="ECO:0000256" key="1">
    <source>
        <dbReference type="SAM" id="MobiDB-lite"/>
    </source>
</evidence>
<feature type="region of interest" description="Disordered" evidence="1">
    <location>
        <begin position="1"/>
        <end position="39"/>
    </location>
</feature>
<name>A0A453IKU8_AEGTS</name>
<evidence type="ECO:0000313" key="3">
    <source>
        <dbReference type="Proteomes" id="UP000015105"/>
    </source>
</evidence>
<dbReference type="Proteomes" id="UP000015105">
    <property type="component" value="Chromosome 4D"/>
</dbReference>
<protein>
    <submittedName>
        <fullName evidence="2">Uncharacterized protein</fullName>
    </submittedName>
</protein>
<organism evidence="2 3">
    <name type="scientific">Aegilops tauschii subsp. strangulata</name>
    <name type="common">Goatgrass</name>
    <dbReference type="NCBI Taxonomy" id="200361"/>
    <lineage>
        <taxon>Eukaryota</taxon>
        <taxon>Viridiplantae</taxon>
        <taxon>Streptophyta</taxon>
        <taxon>Embryophyta</taxon>
        <taxon>Tracheophyta</taxon>
        <taxon>Spermatophyta</taxon>
        <taxon>Magnoliopsida</taxon>
        <taxon>Liliopsida</taxon>
        <taxon>Poales</taxon>
        <taxon>Poaceae</taxon>
        <taxon>BOP clade</taxon>
        <taxon>Pooideae</taxon>
        <taxon>Triticodae</taxon>
        <taxon>Triticeae</taxon>
        <taxon>Triticinae</taxon>
        <taxon>Aegilops</taxon>
    </lineage>
</organism>
<reference evidence="2" key="5">
    <citation type="journal article" date="2021" name="G3 (Bethesda)">
        <title>Aegilops tauschii genome assembly Aet v5.0 features greater sequence contiguity and improved annotation.</title>
        <authorList>
            <person name="Wang L."/>
            <person name="Zhu T."/>
            <person name="Rodriguez J.C."/>
            <person name="Deal K.R."/>
            <person name="Dubcovsky J."/>
            <person name="McGuire P.E."/>
            <person name="Lux T."/>
            <person name="Spannagl M."/>
            <person name="Mayer K.F.X."/>
            <person name="Baldrich P."/>
            <person name="Meyers B.C."/>
            <person name="Huo N."/>
            <person name="Gu Y.Q."/>
            <person name="Zhou H."/>
            <person name="Devos K.M."/>
            <person name="Bennetzen J.L."/>
            <person name="Unver T."/>
            <person name="Budak H."/>
            <person name="Gulick P.J."/>
            <person name="Galiba G."/>
            <person name="Kalapos B."/>
            <person name="Nelson D.R."/>
            <person name="Li P."/>
            <person name="You F.M."/>
            <person name="Luo M.C."/>
            <person name="Dvorak J."/>
        </authorList>
    </citation>
    <scope>NUCLEOTIDE SEQUENCE [LARGE SCALE GENOMIC DNA]</scope>
    <source>
        <strain evidence="2">cv. AL8/78</strain>
    </source>
</reference>
<evidence type="ECO:0000313" key="2">
    <source>
        <dbReference type="EnsemblPlants" id="AET4Gv20595200.9"/>
    </source>
</evidence>
<feature type="compositionally biased region" description="Basic residues" evidence="1">
    <location>
        <begin position="88"/>
        <end position="102"/>
    </location>
</feature>
<reference evidence="2" key="3">
    <citation type="journal article" date="2017" name="Nature">
        <title>Genome sequence of the progenitor of the wheat D genome Aegilops tauschii.</title>
        <authorList>
            <person name="Luo M.C."/>
            <person name="Gu Y.Q."/>
            <person name="Puiu D."/>
            <person name="Wang H."/>
            <person name="Twardziok S.O."/>
            <person name="Deal K.R."/>
            <person name="Huo N."/>
            <person name="Zhu T."/>
            <person name="Wang L."/>
            <person name="Wang Y."/>
            <person name="McGuire P.E."/>
            <person name="Liu S."/>
            <person name="Long H."/>
            <person name="Ramasamy R.K."/>
            <person name="Rodriguez J.C."/>
            <person name="Van S.L."/>
            <person name="Yuan L."/>
            <person name="Wang Z."/>
            <person name="Xia Z."/>
            <person name="Xiao L."/>
            <person name="Anderson O.D."/>
            <person name="Ouyang S."/>
            <person name="Liang Y."/>
            <person name="Zimin A.V."/>
            <person name="Pertea G."/>
            <person name="Qi P."/>
            <person name="Bennetzen J.L."/>
            <person name="Dai X."/>
            <person name="Dawson M.W."/>
            <person name="Muller H.G."/>
            <person name="Kugler K."/>
            <person name="Rivarola-Duarte L."/>
            <person name="Spannagl M."/>
            <person name="Mayer K.F.X."/>
            <person name="Lu F.H."/>
            <person name="Bevan M.W."/>
            <person name="Leroy P."/>
            <person name="Li P."/>
            <person name="You F.M."/>
            <person name="Sun Q."/>
            <person name="Liu Z."/>
            <person name="Lyons E."/>
            <person name="Wicker T."/>
            <person name="Salzberg S.L."/>
            <person name="Devos K.M."/>
            <person name="Dvorak J."/>
        </authorList>
    </citation>
    <scope>NUCLEOTIDE SEQUENCE [LARGE SCALE GENOMIC DNA]</scope>
    <source>
        <strain evidence="2">cv. AL8/78</strain>
    </source>
</reference>
<reference evidence="3" key="2">
    <citation type="journal article" date="2017" name="Nat. Plants">
        <title>The Aegilops tauschii genome reveals multiple impacts of transposons.</title>
        <authorList>
            <person name="Zhao G."/>
            <person name="Zou C."/>
            <person name="Li K."/>
            <person name="Wang K."/>
            <person name="Li T."/>
            <person name="Gao L."/>
            <person name="Zhang X."/>
            <person name="Wang H."/>
            <person name="Yang Z."/>
            <person name="Liu X."/>
            <person name="Jiang W."/>
            <person name="Mao L."/>
            <person name="Kong X."/>
            <person name="Jiao Y."/>
            <person name="Jia J."/>
        </authorList>
    </citation>
    <scope>NUCLEOTIDE SEQUENCE [LARGE SCALE GENOMIC DNA]</scope>
    <source>
        <strain evidence="3">cv. AL8/78</strain>
    </source>
</reference>
<reference evidence="3" key="1">
    <citation type="journal article" date="2014" name="Science">
        <title>Ancient hybridizations among the ancestral genomes of bread wheat.</title>
        <authorList>
            <consortium name="International Wheat Genome Sequencing Consortium,"/>
            <person name="Marcussen T."/>
            <person name="Sandve S.R."/>
            <person name="Heier L."/>
            <person name="Spannagl M."/>
            <person name="Pfeifer M."/>
            <person name="Jakobsen K.S."/>
            <person name="Wulff B.B."/>
            <person name="Steuernagel B."/>
            <person name="Mayer K.F."/>
            <person name="Olsen O.A."/>
        </authorList>
    </citation>
    <scope>NUCLEOTIDE SEQUENCE [LARGE SCALE GENOMIC DNA]</scope>
    <source>
        <strain evidence="3">cv. AL8/78</strain>
    </source>
</reference>
<dbReference type="EnsemblPlants" id="AET4Gv20595200.9">
    <property type="protein sequence ID" value="AET4Gv20595200.9"/>
    <property type="gene ID" value="AET4Gv20595200"/>
</dbReference>
<dbReference type="AlphaFoldDB" id="A0A453IKU8"/>
<reference evidence="2" key="4">
    <citation type="submission" date="2019-03" db="UniProtKB">
        <authorList>
            <consortium name="EnsemblPlants"/>
        </authorList>
    </citation>
    <scope>IDENTIFICATION</scope>
</reference>
<accession>A0A453IKU8</accession>
<keyword evidence="3" id="KW-1185">Reference proteome</keyword>
<proteinExistence type="predicted"/>
<dbReference type="Gramene" id="AET4Gv20595200.9">
    <property type="protein sequence ID" value="AET4Gv20595200.9"/>
    <property type="gene ID" value="AET4Gv20595200"/>
</dbReference>
<feature type="region of interest" description="Disordered" evidence="1">
    <location>
        <begin position="53"/>
        <end position="126"/>
    </location>
</feature>
<feature type="compositionally biased region" description="Basic residues" evidence="1">
    <location>
        <begin position="117"/>
        <end position="126"/>
    </location>
</feature>
<sequence>QRTGSHSHSHSYAPCHATAPTKQKPQNAKADTPTRRASEAALLNLGWRYLKKENSGVEGTHRGAPASPRSTGRRNPGRASEGSDTTHHRQRARRRVRVRRIFGRGGITPGPNGSRSLSRRSSPRPS</sequence>